<keyword evidence="1" id="KW-1133">Transmembrane helix</keyword>
<feature type="transmembrane region" description="Helical" evidence="1">
    <location>
        <begin position="7"/>
        <end position="24"/>
    </location>
</feature>
<dbReference type="AlphaFoldDB" id="A0A1X0Q9J8"/>
<dbReference type="EMBL" id="LVKB01000096">
    <property type="protein sequence ID" value="ORD96373.1"/>
    <property type="molecule type" value="Genomic_DNA"/>
</dbReference>
<dbReference type="VEuPathDB" id="MicrosporidiaDB:A0H76_1111"/>
<reference evidence="2 3" key="1">
    <citation type="journal article" date="2017" name="Environ. Microbiol.">
        <title>Decay of the glycolytic pathway and adaptation to intranuclear parasitism within Enterocytozoonidae microsporidia.</title>
        <authorList>
            <person name="Wiredu Boakye D."/>
            <person name="Jaroenlak P."/>
            <person name="Prachumwat A."/>
            <person name="Williams T.A."/>
            <person name="Bateman K.S."/>
            <person name="Itsathitphaisarn O."/>
            <person name="Sritunyalucksana K."/>
            <person name="Paszkiewicz K.H."/>
            <person name="Moore K.A."/>
            <person name="Stentiford G.D."/>
            <person name="Williams B.A."/>
        </authorList>
    </citation>
    <scope>NUCLEOTIDE SEQUENCE [LARGE SCALE GENOMIC DNA]</scope>
    <source>
        <strain evidence="2 3">GB1</strain>
    </source>
</reference>
<proteinExistence type="predicted"/>
<feature type="transmembrane region" description="Helical" evidence="1">
    <location>
        <begin position="36"/>
        <end position="56"/>
    </location>
</feature>
<dbReference type="Proteomes" id="UP000192356">
    <property type="component" value="Unassembled WGS sequence"/>
</dbReference>
<keyword evidence="1" id="KW-0472">Membrane</keyword>
<feature type="transmembrane region" description="Helical" evidence="1">
    <location>
        <begin position="226"/>
        <end position="244"/>
    </location>
</feature>
<feature type="transmembrane region" description="Helical" evidence="1">
    <location>
        <begin position="273"/>
        <end position="290"/>
    </location>
</feature>
<feature type="transmembrane region" description="Helical" evidence="1">
    <location>
        <begin position="196"/>
        <end position="214"/>
    </location>
</feature>
<protein>
    <submittedName>
        <fullName evidence="2">Uncharacterized protein</fullName>
    </submittedName>
</protein>
<evidence type="ECO:0000313" key="3">
    <source>
        <dbReference type="Proteomes" id="UP000192356"/>
    </source>
</evidence>
<feature type="transmembrane region" description="Helical" evidence="1">
    <location>
        <begin position="142"/>
        <end position="165"/>
    </location>
</feature>
<feature type="transmembrane region" description="Helical" evidence="1">
    <location>
        <begin position="68"/>
        <end position="88"/>
    </location>
</feature>
<dbReference type="VEuPathDB" id="MicrosporidiaDB:HERIO_1688"/>
<evidence type="ECO:0000313" key="2">
    <source>
        <dbReference type="EMBL" id="ORD96373.1"/>
    </source>
</evidence>
<sequence>MAQFLQIILFVLKNVVIILIWLSVIENITPQRKLNFFYKINGLFVINFGVLVHHCNNNNSYNPSQNDSTLYLILLFIFQLIDLHNNIYFIKNYIKLNNRIYFGIFAFVIILLLEIVLMRILRKKIFKIIVMKILKMTNDSKTLHLFLIVSRLNLLRNIFIIFGSLKITRIFYLFYRKIFEVKKIENDINIVLSETSVDHLTIVPLLLLLKYINVKLTDQNFIKKRVILLFILILGVVIEILGIIDSRFIVKIKWETIYKYVIISEDCYHLCLIIYYLVGIYYTIISIIYFDKKLANHVRKSQNKDRLTIC</sequence>
<accession>A0A1X0Q9J8</accession>
<evidence type="ECO:0000256" key="1">
    <source>
        <dbReference type="SAM" id="Phobius"/>
    </source>
</evidence>
<feature type="transmembrane region" description="Helical" evidence="1">
    <location>
        <begin position="100"/>
        <end position="121"/>
    </location>
</feature>
<name>A0A1X0Q9J8_9MICR</name>
<comment type="caution">
    <text evidence="2">The sequence shown here is derived from an EMBL/GenBank/DDBJ whole genome shotgun (WGS) entry which is preliminary data.</text>
</comment>
<gene>
    <name evidence="2" type="ORF">HERIO_1688</name>
</gene>
<organism evidence="2 3">
    <name type="scientific">Hepatospora eriocheir</name>
    <dbReference type="NCBI Taxonomy" id="1081669"/>
    <lineage>
        <taxon>Eukaryota</taxon>
        <taxon>Fungi</taxon>
        <taxon>Fungi incertae sedis</taxon>
        <taxon>Microsporidia</taxon>
        <taxon>Hepatosporidae</taxon>
        <taxon>Hepatospora</taxon>
    </lineage>
</organism>
<keyword evidence="3" id="KW-1185">Reference proteome</keyword>
<keyword evidence="1" id="KW-0812">Transmembrane</keyword>